<reference evidence="1 2" key="1">
    <citation type="journal article" date="2022" name="DNA Res.">
        <title>Chromosomal-level genome assembly of the orchid tree Bauhinia variegata (Leguminosae; Cercidoideae) supports the allotetraploid origin hypothesis of Bauhinia.</title>
        <authorList>
            <person name="Zhong Y."/>
            <person name="Chen Y."/>
            <person name="Zheng D."/>
            <person name="Pang J."/>
            <person name="Liu Y."/>
            <person name="Luo S."/>
            <person name="Meng S."/>
            <person name="Qian L."/>
            <person name="Wei D."/>
            <person name="Dai S."/>
            <person name="Zhou R."/>
        </authorList>
    </citation>
    <scope>NUCLEOTIDE SEQUENCE [LARGE SCALE GENOMIC DNA]</scope>
    <source>
        <strain evidence="1">BV-YZ2020</strain>
    </source>
</reference>
<name>A0ACB9PSB4_BAUVA</name>
<protein>
    <submittedName>
        <fullName evidence="1">Uncharacterized protein</fullName>
    </submittedName>
</protein>
<gene>
    <name evidence="1" type="ORF">L6164_004942</name>
</gene>
<dbReference type="EMBL" id="CM039428">
    <property type="protein sequence ID" value="KAI4350491.1"/>
    <property type="molecule type" value="Genomic_DNA"/>
</dbReference>
<comment type="caution">
    <text evidence="1">The sequence shown here is derived from an EMBL/GenBank/DDBJ whole genome shotgun (WGS) entry which is preliminary data.</text>
</comment>
<evidence type="ECO:0000313" key="1">
    <source>
        <dbReference type="EMBL" id="KAI4350491.1"/>
    </source>
</evidence>
<evidence type="ECO:0000313" key="2">
    <source>
        <dbReference type="Proteomes" id="UP000828941"/>
    </source>
</evidence>
<keyword evidence="2" id="KW-1185">Reference proteome</keyword>
<sequence>MKLFQWVHRKFRQNSSDPFQDFTFGNPCTCLTVQSTLDDQYPHTNPSFSSTNQSRFSKSRQQESRASYSEFEDKRDEGKFEEETSTVISEIFQGFLTIGTLGAETVSNEPATPTFATPSEDIAEMNPEVTENDLKLINYELEKFLEAENKEERFYESSGRNSHVSTITLSGKQIDGADDEDYGSTSVCPLQGYLFGSSIELTERVSEVRKERASLGELFHRTKITNQDFIETRGSGEIEETEFSQTHKSAKHIIRKMFKKIHSSSKNSTASEGDGDDSAARNKRFHKVLRMFHRKVYPENCMNAKACIKSQKGKIKSDLHDCCHGNDTGDPTCPDKSAKGLAPASKSRKWSTHWKAKWNQPQRGFYRNCSSGKREHWIKTDSEYLVLEL</sequence>
<dbReference type="Proteomes" id="UP000828941">
    <property type="component" value="Chromosome 3"/>
</dbReference>
<accession>A0ACB9PSB4</accession>
<proteinExistence type="predicted"/>
<organism evidence="1 2">
    <name type="scientific">Bauhinia variegata</name>
    <name type="common">Purple orchid tree</name>
    <name type="synonym">Phanera variegata</name>
    <dbReference type="NCBI Taxonomy" id="167791"/>
    <lineage>
        <taxon>Eukaryota</taxon>
        <taxon>Viridiplantae</taxon>
        <taxon>Streptophyta</taxon>
        <taxon>Embryophyta</taxon>
        <taxon>Tracheophyta</taxon>
        <taxon>Spermatophyta</taxon>
        <taxon>Magnoliopsida</taxon>
        <taxon>eudicotyledons</taxon>
        <taxon>Gunneridae</taxon>
        <taxon>Pentapetalae</taxon>
        <taxon>rosids</taxon>
        <taxon>fabids</taxon>
        <taxon>Fabales</taxon>
        <taxon>Fabaceae</taxon>
        <taxon>Cercidoideae</taxon>
        <taxon>Cercideae</taxon>
        <taxon>Bauhiniinae</taxon>
        <taxon>Bauhinia</taxon>
    </lineage>
</organism>